<dbReference type="Proteomes" id="UP000281261">
    <property type="component" value="Unassembled WGS sequence"/>
</dbReference>
<accession>A0A420ZDN9</accession>
<dbReference type="InterPro" id="IPR024439">
    <property type="entry name" value="RNHCP"/>
</dbReference>
<comment type="caution">
    <text evidence="2">The sequence shown here is derived from an EMBL/GenBank/DDBJ whole genome shotgun (WGS) entry which is preliminary data.</text>
</comment>
<organism evidence="2 3">
    <name type="scientific">candidate division Kazan bacterium</name>
    <dbReference type="NCBI Taxonomy" id="2202143"/>
    <lineage>
        <taxon>Bacteria</taxon>
        <taxon>Bacteria division Kazan-3B-28</taxon>
    </lineage>
</organism>
<dbReference type="AlphaFoldDB" id="A0A420ZDN9"/>
<protein>
    <recommendedName>
        <fullName evidence="1">RNHCP domain-containing protein</fullName>
    </recommendedName>
</protein>
<sequence length="99" mass="11367">MDRKNFIKRAEDFVCENCGHRVYGTGFTNHCPKCLFSKHVDNIPGDRDNVCNGMMKPMRLEFKKGLPHQVVHRCLKCGAIKKNEVAQDDNKDILVDLPH</sequence>
<dbReference type="EMBL" id="QMNG01000002">
    <property type="protein sequence ID" value="RLC37734.1"/>
    <property type="molecule type" value="Genomic_DNA"/>
</dbReference>
<evidence type="ECO:0000259" key="1">
    <source>
        <dbReference type="Pfam" id="PF12647"/>
    </source>
</evidence>
<dbReference type="Pfam" id="PF12647">
    <property type="entry name" value="RNHCP"/>
    <property type="match status" value="1"/>
</dbReference>
<feature type="domain" description="RNHCP" evidence="1">
    <location>
        <begin position="11"/>
        <end position="94"/>
    </location>
</feature>
<gene>
    <name evidence="2" type="ORF">DRH29_01090</name>
</gene>
<proteinExistence type="predicted"/>
<reference evidence="2 3" key="1">
    <citation type="submission" date="2018-06" db="EMBL/GenBank/DDBJ databases">
        <title>Extensive metabolic versatility and redundancy in microbially diverse, dynamic hydrothermal sediments.</title>
        <authorList>
            <person name="Dombrowski N."/>
            <person name="Teske A."/>
            <person name="Baker B.J."/>
        </authorList>
    </citation>
    <scope>NUCLEOTIDE SEQUENCE [LARGE SCALE GENOMIC DNA]</scope>
    <source>
        <strain evidence="2">B79_G16</strain>
    </source>
</reference>
<name>A0A420ZDN9_UNCK3</name>
<evidence type="ECO:0000313" key="2">
    <source>
        <dbReference type="EMBL" id="RLC37734.1"/>
    </source>
</evidence>
<evidence type="ECO:0000313" key="3">
    <source>
        <dbReference type="Proteomes" id="UP000281261"/>
    </source>
</evidence>